<name>A0A6N2LRH5_SALVM</name>
<evidence type="ECO:0000313" key="1">
    <source>
        <dbReference type="EMBL" id="VFU43757.1"/>
    </source>
</evidence>
<sequence length="61" mass="7055">MVYAFGIWFISGEGLEERWASNQRDLEQGEQKRRAKHCHQGIAMGEEARLQSERDGDEMGE</sequence>
<accession>A0A6N2LRH5</accession>
<dbReference type="AlphaFoldDB" id="A0A6N2LRH5"/>
<proteinExistence type="predicted"/>
<gene>
    <name evidence="1" type="ORF">SVIM_LOCUS266997</name>
</gene>
<dbReference type="EMBL" id="CAADRP010001596">
    <property type="protein sequence ID" value="VFU43757.1"/>
    <property type="molecule type" value="Genomic_DNA"/>
</dbReference>
<protein>
    <submittedName>
        <fullName evidence="1">Uncharacterized protein</fullName>
    </submittedName>
</protein>
<reference evidence="1" key="1">
    <citation type="submission" date="2019-03" db="EMBL/GenBank/DDBJ databases">
        <authorList>
            <person name="Mank J."/>
            <person name="Almeida P."/>
        </authorList>
    </citation>
    <scope>NUCLEOTIDE SEQUENCE</scope>
    <source>
        <strain evidence="1">78183</strain>
    </source>
</reference>
<organism evidence="1">
    <name type="scientific">Salix viminalis</name>
    <name type="common">Common osier</name>
    <name type="synonym">Basket willow</name>
    <dbReference type="NCBI Taxonomy" id="40686"/>
    <lineage>
        <taxon>Eukaryota</taxon>
        <taxon>Viridiplantae</taxon>
        <taxon>Streptophyta</taxon>
        <taxon>Embryophyta</taxon>
        <taxon>Tracheophyta</taxon>
        <taxon>Spermatophyta</taxon>
        <taxon>Magnoliopsida</taxon>
        <taxon>eudicotyledons</taxon>
        <taxon>Gunneridae</taxon>
        <taxon>Pentapetalae</taxon>
        <taxon>rosids</taxon>
        <taxon>fabids</taxon>
        <taxon>Malpighiales</taxon>
        <taxon>Salicaceae</taxon>
        <taxon>Saliceae</taxon>
        <taxon>Salix</taxon>
    </lineage>
</organism>